<comment type="caution">
    <text evidence="2">The sequence shown here is derived from an EMBL/GenBank/DDBJ whole genome shotgun (WGS) entry which is preliminary data.</text>
</comment>
<dbReference type="PANTHER" id="PTHR39173">
    <property type="entry name" value="ACETYLTRANSFERASE"/>
    <property type="match status" value="1"/>
</dbReference>
<feature type="domain" description="N-acetyltransferase" evidence="1">
    <location>
        <begin position="32"/>
        <end position="169"/>
    </location>
</feature>
<dbReference type="RefSeq" id="WP_307121278.1">
    <property type="nucleotide sequence ID" value="NZ_JAUSTM010000004.1"/>
</dbReference>
<dbReference type="InterPro" id="IPR000182">
    <property type="entry name" value="GNAT_dom"/>
</dbReference>
<dbReference type="PANTHER" id="PTHR39173:SF1">
    <property type="entry name" value="ACETYLTRANSFERASE"/>
    <property type="match status" value="1"/>
</dbReference>
<protein>
    <submittedName>
        <fullName evidence="2">Acetyltransferase</fullName>
    </submittedName>
</protein>
<evidence type="ECO:0000259" key="1">
    <source>
        <dbReference type="PROSITE" id="PS51186"/>
    </source>
</evidence>
<dbReference type="Proteomes" id="UP001223079">
    <property type="component" value="Unassembled WGS sequence"/>
</dbReference>
<evidence type="ECO:0000313" key="3">
    <source>
        <dbReference type="Proteomes" id="UP001223079"/>
    </source>
</evidence>
<dbReference type="EMBL" id="JAUSTM010000004">
    <property type="protein sequence ID" value="MDQ0222056.1"/>
    <property type="molecule type" value="Genomic_DNA"/>
</dbReference>
<gene>
    <name evidence="2" type="ORF">J2S23_000593</name>
</gene>
<dbReference type="InterPro" id="IPR016181">
    <property type="entry name" value="Acyl_CoA_acyltransferase"/>
</dbReference>
<dbReference type="PROSITE" id="PS51186">
    <property type="entry name" value="GNAT"/>
    <property type="match status" value="1"/>
</dbReference>
<organism evidence="2 3">
    <name type="scientific">Streptococcus moroccensis</name>
    <dbReference type="NCBI Taxonomy" id="1451356"/>
    <lineage>
        <taxon>Bacteria</taxon>
        <taxon>Bacillati</taxon>
        <taxon>Bacillota</taxon>
        <taxon>Bacilli</taxon>
        <taxon>Lactobacillales</taxon>
        <taxon>Streptococcaceae</taxon>
        <taxon>Streptococcus</taxon>
    </lineage>
</organism>
<dbReference type="SUPFAM" id="SSF55729">
    <property type="entry name" value="Acyl-CoA N-acyltransferases (Nat)"/>
    <property type="match status" value="1"/>
</dbReference>
<evidence type="ECO:0000313" key="2">
    <source>
        <dbReference type="EMBL" id="MDQ0222056.1"/>
    </source>
</evidence>
<proteinExistence type="predicted"/>
<keyword evidence="3" id="KW-1185">Reference proteome</keyword>
<dbReference type="Pfam" id="PF13302">
    <property type="entry name" value="Acetyltransf_3"/>
    <property type="match status" value="1"/>
</dbReference>
<name>A0ABT9YPZ7_9STRE</name>
<accession>A0ABT9YPZ7</accession>
<dbReference type="Gene3D" id="3.40.630.30">
    <property type="match status" value="1"/>
</dbReference>
<sequence length="169" mass="19156">MELRQPRLEDKSAFLGMLLKFQADGTRISGASTIWGAAENNYDQFIALLNSQESEDAIQCGMGPFKVFFSWEKQELIGILALRTTETEAVLTEHGHIGYSIRPAKRRQGLAKKQLYLGLLKAKEEGFERVLMTCLKENEASRRTIIANGGQYEKTQGPYEFYWIDLATI</sequence>
<reference evidence="2 3" key="1">
    <citation type="submission" date="2023-07" db="EMBL/GenBank/DDBJ databases">
        <title>Genomic Encyclopedia of Type Strains, Phase IV (KMG-IV): sequencing the most valuable type-strain genomes for metagenomic binning, comparative biology and taxonomic classification.</title>
        <authorList>
            <person name="Goeker M."/>
        </authorList>
    </citation>
    <scope>NUCLEOTIDE SEQUENCE [LARGE SCALE GENOMIC DNA]</scope>
    <source>
        <strain evidence="2 3">DSM 105143</strain>
    </source>
</reference>